<dbReference type="Pfam" id="PF13963">
    <property type="entry name" value="Transpos_assoc"/>
    <property type="match status" value="1"/>
</dbReference>
<reference evidence="3" key="1">
    <citation type="submission" date="2024-07" db="EMBL/GenBank/DDBJ databases">
        <title>Two chromosome-level genome assemblies of Korean endemic species Abeliophyllum distichum and Forsythia ovata (Oleaceae).</title>
        <authorList>
            <person name="Jang H."/>
        </authorList>
    </citation>
    <scope>NUCLEOTIDE SEQUENCE [LARGE SCALE GENOMIC DNA]</scope>
</reference>
<feature type="domain" description="Transposase-associated" evidence="1">
    <location>
        <begin position="5"/>
        <end position="39"/>
    </location>
</feature>
<keyword evidence="3" id="KW-1185">Reference proteome</keyword>
<evidence type="ECO:0000259" key="1">
    <source>
        <dbReference type="Pfam" id="PF13963"/>
    </source>
</evidence>
<protein>
    <recommendedName>
        <fullName evidence="1">Transposase-associated domain-containing protein</fullName>
    </recommendedName>
</protein>
<comment type="caution">
    <text evidence="2">The sequence shown here is derived from an EMBL/GenBank/DDBJ whole genome shotgun (WGS) entry which is preliminary data.</text>
</comment>
<accession>A0ABD1RWM8</accession>
<dbReference type="AlphaFoldDB" id="A0ABD1RWM8"/>
<gene>
    <name evidence="2" type="ORF">Adt_28214</name>
</gene>
<name>A0ABD1RWM8_9LAMI</name>
<dbReference type="Proteomes" id="UP001604336">
    <property type="component" value="Unassembled WGS sequence"/>
</dbReference>
<organism evidence="2 3">
    <name type="scientific">Abeliophyllum distichum</name>
    <dbReference type="NCBI Taxonomy" id="126358"/>
    <lineage>
        <taxon>Eukaryota</taxon>
        <taxon>Viridiplantae</taxon>
        <taxon>Streptophyta</taxon>
        <taxon>Embryophyta</taxon>
        <taxon>Tracheophyta</taxon>
        <taxon>Spermatophyta</taxon>
        <taxon>Magnoliopsida</taxon>
        <taxon>eudicotyledons</taxon>
        <taxon>Gunneridae</taxon>
        <taxon>Pentapetalae</taxon>
        <taxon>asterids</taxon>
        <taxon>lamiids</taxon>
        <taxon>Lamiales</taxon>
        <taxon>Oleaceae</taxon>
        <taxon>Forsythieae</taxon>
        <taxon>Abeliophyllum</taxon>
    </lineage>
</organism>
<evidence type="ECO:0000313" key="3">
    <source>
        <dbReference type="Proteomes" id="UP001604336"/>
    </source>
</evidence>
<dbReference type="EMBL" id="JBFOLK010000008">
    <property type="protein sequence ID" value="KAL2492586.1"/>
    <property type="molecule type" value="Genomic_DNA"/>
</dbReference>
<evidence type="ECO:0000313" key="2">
    <source>
        <dbReference type="EMBL" id="KAL2492586.1"/>
    </source>
</evidence>
<sequence>MSAQKKCLNGLTHLLEIVEAHIFRNGFAESYVTWIYHGETKVQIANVYRQNERAGVEDETMDVMDDVAGDEHVGASTDGYNDEFFETLHSELYSGVLHFHS</sequence>
<dbReference type="InterPro" id="IPR029480">
    <property type="entry name" value="Transpos_assoc"/>
</dbReference>
<proteinExistence type="predicted"/>